<sequence length="254" mass="27893">MAYSAGDSATPDLLFASLMTLLSTAQHLARDTRRNPRAHLVPIIASAVIAAGAIALVAYLLWPTYTTVPPSDPSRLPVSVGGTLFNVPTMAVRMKIQRHSGPQERVDLSFLYPSLEAPAAPKHYSADTVEDKVQPIDRIFVSIAAHHDSLAPDMRLRTIYPRYLDERANTDDGLTARAFRDGTPYGGEDLFTASEPQLIARCTRDTSTPGMCLSEQRIEGADLTFRFPRGWLAQWRDIATAMNRLSAQMHSAKG</sequence>
<evidence type="ECO:0000256" key="1">
    <source>
        <dbReference type="SAM" id="Phobius"/>
    </source>
</evidence>
<dbReference type="Proteomes" id="UP000198992">
    <property type="component" value="Unassembled WGS sequence"/>
</dbReference>
<keyword evidence="1" id="KW-0812">Transmembrane</keyword>
<keyword evidence="1" id="KW-1133">Transmembrane helix</keyword>
<evidence type="ECO:0000313" key="2">
    <source>
        <dbReference type="EMBL" id="SEC41932.1"/>
    </source>
</evidence>
<reference evidence="2 3" key="1">
    <citation type="submission" date="2016-10" db="EMBL/GenBank/DDBJ databases">
        <authorList>
            <person name="de Groot N.N."/>
        </authorList>
    </citation>
    <scope>NUCLEOTIDE SEQUENCE [LARGE SCALE GENOMIC DNA]</scope>
    <source>
        <strain evidence="2 3">MT12</strain>
    </source>
</reference>
<organism evidence="2 3">
    <name type="scientific">Bradyrhizobium erythrophlei</name>
    <dbReference type="NCBI Taxonomy" id="1437360"/>
    <lineage>
        <taxon>Bacteria</taxon>
        <taxon>Pseudomonadati</taxon>
        <taxon>Pseudomonadota</taxon>
        <taxon>Alphaproteobacteria</taxon>
        <taxon>Hyphomicrobiales</taxon>
        <taxon>Nitrobacteraceae</taxon>
        <taxon>Bradyrhizobium</taxon>
    </lineage>
</organism>
<evidence type="ECO:0000313" key="3">
    <source>
        <dbReference type="Proteomes" id="UP000198992"/>
    </source>
</evidence>
<gene>
    <name evidence="2" type="ORF">SAMN05444164_1792</name>
</gene>
<keyword evidence="1" id="KW-0472">Membrane</keyword>
<feature type="transmembrane region" description="Helical" evidence="1">
    <location>
        <begin position="41"/>
        <end position="62"/>
    </location>
</feature>
<accession>A0A1H4SCN9</accession>
<dbReference type="OrthoDB" id="7959514at2"/>
<name>A0A1H4SCN9_9BRAD</name>
<protein>
    <submittedName>
        <fullName evidence="2">Uncharacterized protein</fullName>
    </submittedName>
</protein>
<proteinExistence type="predicted"/>
<dbReference type="AlphaFoldDB" id="A0A1H4SCN9"/>
<dbReference type="EMBL" id="FNTH01000001">
    <property type="protein sequence ID" value="SEC41932.1"/>
    <property type="molecule type" value="Genomic_DNA"/>
</dbReference>